<name>A0A429GGT0_9CREN</name>
<dbReference type="AlphaFoldDB" id="A0A429GGT0"/>
<keyword evidence="2" id="KW-1185">Reference proteome</keyword>
<dbReference type="RefSeq" id="WP_125672157.1">
    <property type="nucleotide sequence ID" value="NZ_RCOS01000132.1"/>
</dbReference>
<sequence length="62" mass="7067">MPVTKDDIKKILDRVGDGKTRKDLIDIVMEVVPVGRERARQIVRELEIAGFIKKEGAFFKVV</sequence>
<reference evidence="1 2" key="1">
    <citation type="submission" date="2018-10" db="EMBL/GenBank/DDBJ databases">
        <title>Co-occurring genomic capacity for anaerobic methane metabolism and dissimilatory sulfite reduction discovered in the Korarchaeota.</title>
        <authorList>
            <person name="Mckay L.J."/>
            <person name="Dlakic M."/>
            <person name="Fields M.W."/>
            <person name="Delmont T.O."/>
            <person name="Eren A.M."/>
            <person name="Jay Z.J."/>
            <person name="Klingelsmith K.B."/>
            <person name="Rusch D.B."/>
            <person name="Inskeep W.P."/>
        </authorList>
    </citation>
    <scope>NUCLEOTIDE SEQUENCE [LARGE SCALE GENOMIC DNA]</scope>
    <source>
        <strain evidence="1 2">MDKW</strain>
    </source>
</reference>
<evidence type="ECO:0000313" key="1">
    <source>
        <dbReference type="EMBL" id="RSN72965.1"/>
    </source>
</evidence>
<organism evidence="1 2">
    <name type="scientific">Candidatus Methanodesulfokora washburnensis</name>
    <dbReference type="NCBI Taxonomy" id="2478471"/>
    <lineage>
        <taxon>Archaea</taxon>
        <taxon>Thermoproteota</taxon>
        <taxon>Candidatus Korarchaeia</taxon>
        <taxon>Candidatus Korarchaeia incertae sedis</taxon>
        <taxon>Candidatus Methanodesulfokora</taxon>
    </lineage>
</organism>
<dbReference type="EMBL" id="RCOS01000132">
    <property type="protein sequence ID" value="RSN72965.1"/>
    <property type="molecule type" value="Genomic_DNA"/>
</dbReference>
<evidence type="ECO:0008006" key="3">
    <source>
        <dbReference type="Google" id="ProtNLM"/>
    </source>
</evidence>
<evidence type="ECO:0000313" key="2">
    <source>
        <dbReference type="Proteomes" id="UP000277582"/>
    </source>
</evidence>
<comment type="caution">
    <text evidence="1">The sequence shown here is derived from an EMBL/GenBank/DDBJ whole genome shotgun (WGS) entry which is preliminary data.</text>
</comment>
<gene>
    <name evidence="1" type="ORF">D6D85_11785</name>
</gene>
<proteinExistence type="predicted"/>
<protein>
    <recommendedName>
        <fullName evidence="3">Replication protein A C-terminal domain-containing protein</fullName>
    </recommendedName>
</protein>
<accession>A0A429GGT0</accession>
<dbReference type="Proteomes" id="UP000277582">
    <property type="component" value="Unassembled WGS sequence"/>
</dbReference>